<dbReference type="InterPro" id="IPR036259">
    <property type="entry name" value="MFS_trans_sf"/>
</dbReference>
<feature type="transmembrane region" description="Helical" evidence="1">
    <location>
        <begin position="91"/>
        <end position="114"/>
    </location>
</feature>
<feature type="transmembrane region" description="Helical" evidence="1">
    <location>
        <begin position="346"/>
        <end position="366"/>
    </location>
</feature>
<feature type="transmembrane region" description="Helical" evidence="1">
    <location>
        <begin position="194"/>
        <end position="215"/>
    </location>
</feature>
<evidence type="ECO:0000313" key="2">
    <source>
        <dbReference type="EMBL" id="MCS3919048.1"/>
    </source>
</evidence>
<name>A0ABT2EQ53_9BACT</name>
<organism evidence="2 3">
    <name type="scientific">Candidatus Fervidibacter sacchari</name>
    <dbReference type="NCBI Taxonomy" id="1448929"/>
    <lineage>
        <taxon>Bacteria</taxon>
        <taxon>Candidatus Fervidibacterota</taxon>
        <taxon>Candidatus Fervidibacter</taxon>
    </lineage>
</organism>
<protein>
    <submittedName>
        <fullName evidence="2">MFS family permease</fullName>
    </submittedName>
</protein>
<feature type="transmembrane region" description="Helical" evidence="1">
    <location>
        <begin position="120"/>
        <end position="143"/>
    </location>
</feature>
<feature type="transmembrane region" description="Helical" evidence="1">
    <location>
        <begin position="252"/>
        <end position="272"/>
    </location>
</feature>
<dbReference type="PANTHER" id="PTHR23526">
    <property type="entry name" value="INTEGRAL MEMBRANE TRANSPORT PROTEIN-RELATED"/>
    <property type="match status" value="1"/>
</dbReference>
<dbReference type="EMBL" id="JANUCP010000002">
    <property type="protein sequence ID" value="MCS3919048.1"/>
    <property type="molecule type" value="Genomic_DNA"/>
</dbReference>
<keyword evidence="3" id="KW-1185">Reference proteome</keyword>
<dbReference type="Proteomes" id="UP001204798">
    <property type="component" value="Unassembled WGS sequence"/>
</dbReference>
<sequence length="443" mass="49558">MGDDSQRTDLAVSDRWQHWKRNFWLGVINGILFKVGITFSHPSTVLAVFLTKLTGSEFYAGVLTAVAGLGWFLPPMFVAGWVESLPRKLPLYAHMALGRALGWLWMIAVVVFVAPQFPVYAALLFLIGYAVYTVTGGIASLAFMDIFARTVPFRRRGAFWGLRMFWGSVLGIGVGVIVRHVLKGDWGFDFPYNYALLLSFAFVTYALAWLTFFLIHEPPVEWTTPPKPWREQIQTMVELWRQRLDFRQLIKVRLLMDIGLIAAPFYSTYAVVKLGAKPSLLGAFIIAETIGSLLANILWSILADRRSNLFVLKCSIACATVPSGWVLLLTLLHYSFGFNVLPLYPLTYFFLAFAGTGIAISFTNYVLELADEAHRPTYLALSNATESGMMLLPVLGGILLNYVSHSVLFSIAFTGVVLAVWESRKLRPAFVYEPSHSEALKVT</sequence>
<keyword evidence="1" id="KW-0472">Membrane</keyword>
<reference evidence="2 3" key="1">
    <citation type="submission" date="2022-08" db="EMBL/GenBank/DDBJ databases">
        <title>Bacterial and archaeal communities from various locations to study Microbial Dark Matter (Phase II).</title>
        <authorList>
            <person name="Stepanauskas R."/>
        </authorList>
    </citation>
    <scope>NUCLEOTIDE SEQUENCE [LARGE SCALE GENOMIC DNA]</scope>
    <source>
        <strain evidence="2 3">PD1</strain>
    </source>
</reference>
<feature type="transmembrane region" description="Helical" evidence="1">
    <location>
        <begin position="164"/>
        <end position="182"/>
    </location>
</feature>
<dbReference type="InterPro" id="IPR052528">
    <property type="entry name" value="Sugar_transport-like"/>
</dbReference>
<dbReference type="Gene3D" id="1.20.1250.20">
    <property type="entry name" value="MFS general substrate transporter like domains"/>
    <property type="match status" value="1"/>
</dbReference>
<feature type="transmembrane region" description="Helical" evidence="1">
    <location>
        <begin position="310"/>
        <end position="334"/>
    </location>
</feature>
<evidence type="ECO:0000256" key="1">
    <source>
        <dbReference type="SAM" id="Phobius"/>
    </source>
</evidence>
<comment type="caution">
    <text evidence="2">The sequence shown here is derived from an EMBL/GenBank/DDBJ whole genome shotgun (WGS) entry which is preliminary data.</text>
</comment>
<dbReference type="SUPFAM" id="SSF103473">
    <property type="entry name" value="MFS general substrate transporter"/>
    <property type="match status" value="1"/>
</dbReference>
<accession>A0ABT2EQ53</accession>
<gene>
    <name evidence="2" type="ORF">M2350_001448</name>
</gene>
<proteinExistence type="predicted"/>
<feature type="transmembrane region" description="Helical" evidence="1">
    <location>
        <begin position="59"/>
        <end position="79"/>
    </location>
</feature>
<feature type="transmembrane region" description="Helical" evidence="1">
    <location>
        <begin position="21"/>
        <end position="39"/>
    </location>
</feature>
<keyword evidence="1" id="KW-1133">Transmembrane helix</keyword>
<dbReference type="PANTHER" id="PTHR23526:SF1">
    <property type="entry name" value="MAJOR FACILITATOR SUPERFAMILY MFS_1"/>
    <property type="match status" value="1"/>
</dbReference>
<dbReference type="RefSeq" id="WP_259095135.1">
    <property type="nucleotide sequence ID" value="NZ_CP130454.1"/>
</dbReference>
<feature type="transmembrane region" description="Helical" evidence="1">
    <location>
        <begin position="278"/>
        <end position="298"/>
    </location>
</feature>
<feature type="transmembrane region" description="Helical" evidence="1">
    <location>
        <begin position="402"/>
        <end position="421"/>
    </location>
</feature>
<evidence type="ECO:0000313" key="3">
    <source>
        <dbReference type="Proteomes" id="UP001204798"/>
    </source>
</evidence>
<keyword evidence="1" id="KW-0812">Transmembrane</keyword>